<dbReference type="SUPFAM" id="SSF57716">
    <property type="entry name" value="Glucocorticoid receptor-like (DNA-binding domain)"/>
    <property type="match status" value="1"/>
</dbReference>
<keyword evidence="9" id="KW-0862">Zinc</keyword>
<keyword evidence="7 9" id="KW-0418">Kinase</keyword>
<dbReference type="SUPFAM" id="SSF52540">
    <property type="entry name" value="P-loop containing nucleoside triphosphate hydrolases"/>
    <property type="match status" value="1"/>
</dbReference>
<evidence type="ECO:0000256" key="4">
    <source>
        <dbReference type="ARBA" id="ARBA00022634"/>
    </source>
</evidence>
<feature type="binding site" evidence="11">
    <location>
        <position position="177"/>
    </location>
    <ligand>
        <name>substrate</name>
    </ligand>
</feature>
<keyword evidence="15" id="KW-1185">Reference proteome</keyword>
<dbReference type="FunFam" id="3.40.50.300:FF:000384">
    <property type="entry name" value="Thymidine kinase"/>
    <property type="match status" value="1"/>
</dbReference>
<feature type="binding site" evidence="9">
    <location>
        <position position="152"/>
    </location>
    <ligand>
        <name>Zn(2+)</name>
        <dbReference type="ChEBI" id="CHEBI:29105"/>
    </ligand>
</feature>
<dbReference type="GO" id="GO:0005829">
    <property type="term" value="C:cytosol"/>
    <property type="evidence" value="ECO:0007669"/>
    <property type="project" value="TreeGrafter"/>
</dbReference>
<dbReference type="PIRSF" id="PIRSF035805">
    <property type="entry name" value="TK_cell"/>
    <property type="match status" value="1"/>
</dbReference>
<reference evidence="14" key="1">
    <citation type="submission" date="2021-06" db="EMBL/GenBank/DDBJ databases">
        <title>44 bacteria genomes isolated from Dapeng, Shenzhen.</title>
        <authorList>
            <person name="Zheng W."/>
            <person name="Yu S."/>
            <person name="Huang Y."/>
        </authorList>
    </citation>
    <scope>NUCLEOTIDE SEQUENCE</scope>
    <source>
        <strain evidence="14">DP5N28-2</strain>
    </source>
</reference>
<evidence type="ECO:0000256" key="8">
    <source>
        <dbReference type="ARBA" id="ARBA00022840"/>
    </source>
</evidence>
<feature type="active site" description="Proton acceptor" evidence="9 10">
    <location>
        <position position="93"/>
    </location>
</feature>
<evidence type="ECO:0000256" key="9">
    <source>
        <dbReference type="HAMAP-Rule" id="MF_00124"/>
    </source>
</evidence>
<dbReference type="Pfam" id="PF00265">
    <property type="entry name" value="TK"/>
    <property type="match status" value="1"/>
</dbReference>
<protein>
    <recommendedName>
        <fullName evidence="2 9">Thymidine kinase</fullName>
        <ecNumber evidence="2 9">2.7.1.21</ecNumber>
    </recommendedName>
</protein>
<comment type="caution">
    <text evidence="14">The sequence shown here is derived from an EMBL/GenBank/DDBJ whole genome shotgun (WGS) entry which is preliminary data.</text>
</comment>
<dbReference type="GO" id="GO:0008270">
    <property type="term" value="F:zinc ion binding"/>
    <property type="evidence" value="ECO:0007669"/>
    <property type="project" value="UniProtKB-UniRule"/>
</dbReference>
<keyword evidence="4 9" id="KW-0237">DNA synthesis</keyword>
<evidence type="ECO:0000256" key="5">
    <source>
        <dbReference type="ARBA" id="ARBA00022679"/>
    </source>
</evidence>
<comment type="subunit">
    <text evidence="9">Homotetramer.</text>
</comment>
<evidence type="ECO:0000256" key="13">
    <source>
        <dbReference type="RuleBase" id="RU004165"/>
    </source>
</evidence>
<keyword evidence="3 9" id="KW-0963">Cytoplasm</keyword>
<keyword evidence="6 9" id="KW-0547">Nucleotide-binding</keyword>
<dbReference type="EMBL" id="JAHVHU010000008">
    <property type="protein sequence ID" value="MBY5958241.1"/>
    <property type="molecule type" value="Genomic_DNA"/>
</dbReference>
<keyword evidence="5 9" id="KW-0808">Transferase</keyword>
<keyword evidence="9" id="KW-0479">Metal-binding</keyword>
<dbReference type="PANTHER" id="PTHR11441">
    <property type="entry name" value="THYMIDINE KINASE"/>
    <property type="match status" value="1"/>
</dbReference>
<dbReference type="PANTHER" id="PTHR11441:SF0">
    <property type="entry name" value="THYMIDINE KINASE, CYTOSOLIC"/>
    <property type="match status" value="1"/>
</dbReference>
<feature type="binding site" evidence="11">
    <location>
        <begin position="169"/>
        <end position="172"/>
    </location>
    <ligand>
        <name>substrate</name>
    </ligand>
</feature>
<dbReference type="AlphaFoldDB" id="A0A953LB53"/>
<dbReference type="PROSITE" id="PS00603">
    <property type="entry name" value="TK_CELLULAR_TYPE"/>
    <property type="match status" value="1"/>
</dbReference>
<evidence type="ECO:0000256" key="10">
    <source>
        <dbReference type="PIRSR" id="PIRSR035805-1"/>
    </source>
</evidence>
<dbReference type="GO" id="GO:0005524">
    <property type="term" value="F:ATP binding"/>
    <property type="evidence" value="ECO:0007669"/>
    <property type="project" value="UniProtKB-UniRule"/>
</dbReference>
<dbReference type="GO" id="GO:0071897">
    <property type="term" value="P:DNA biosynthetic process"/>
    <property type="evidence" value="ECO:0007669"/>
    <property type="project" value="UniProtKB-KW"/>
</dbReference>
<feature type="binding site" evidence="9">
    <location>
        <begin position="92"/>
        <end position="95"/>
    </location>
    <ligand>
        <name>ATP</name>
        <dbReference type="ChEBI" id="CHEBI:30616"/>
    </ligand>
</feature>
<evidence type="ECO:0000313" key="15">
    <source>
        <dbReference type="Proteomes" id="UP000753961"/>
    </source>
</evidence>
<dbReference type="InterPro" id="IPR001267">
    <property type="entry name" value="Thymidine_kinase"/>
</dbReference>
<dbReference type="NCBIfam" id="NF003296">
    <property type="entry name" value="PRK04296.1-1"/>
    <property type="match status" value="1"/>
</dbReference>
<dbReference type="RefSeq" id="WP_222579779.1">
    <property type="nucleotide sequence ID" value="NZ_JAHVHU010000008.1"/>
</dbReference>
<sequence>MFLEPQFHHQRRGWLEAIVGSMFSGKTEELIRRLKRSEIANQKVVVFKMALDDRYSEELVVSHNRTTILSQKVHQSSDILDGAAGYEVIGIDEVQFFDDQIIDVTQELARKGKRVIMAGLDMDFSGKPFGPVPGLMAVSEYVTKLHAICQQCGSLATHSYRLIPSRDQILVGAQEQYEARCRVCFDMGNILDFKSVNN</sequence>
<evidence type="ECO:0000313" key="14">
    <source>
        <dbReference type="EMBL" id="MBY5958241.1"/>
    </source>
</evidence>
<evidence type="ECO:0000256" key="1">
    <source>
        <dbReference type="ARBA" id="ARBA00007587"/>
    </source>
</evidence>
<dbReference type="EC" id="2.7.1.21" evidence="2 9"/>
<name>A0A953LB53_9BACT</name>
<comment type="subcellular location">
    <subcellularLocation>
        <location evidence="9">Cytoplasm</location>
    </subcellularLocation>
</comment>
<gene>
    <name evidence="9" type="primary">tdk</name>
    <name evidence="14" type="ORF">KUV50_08875</name>
</gene>
<comment type="catalytic activity">
    <reaction evidence="9 12">
        <text>thymidine + ATP = dTMP + ADP + H(+)</text>
        <dbReference type="Rhea" id="RHEA:19129"/>
        <dbReference type="ChEBI" id="CHEBI:15378"/>
        <dbReference type="ChEBI" id="CHEBI:17748"/>
        <dbReference type="ChEBI" id="CHEBI:30616"/>
        <dbReference type="ChEBI" id="CHEBI:63528"/>
        <dbReference type="ChEBI" id="CHEBI:456216"/>
        <dbReference type="EC" id="2.7.1.21"/>
    </reaction>
</comment>
<evidence type="ECO:0000256" key="2">
    <source>
        <dbReference type="ARBA" id="ARBA00012118"/>
    </source>
</evidence>
<dbReference type="GO" id="GO:0004797">
    <property type="term" value="F:thymidine kinase activity"/>
    <property type="evidence" value="ECO:0007669"/>
    <property type="project" value="UniProtKB-UniRule"/>
</dbReference>
<dbReference type="Gene3D" id="3.40.50.300">
    <property type="entry name" value="P-loop containing nucleotide triphosphate hydrolases"/>
    <property type="match status" value="1"/>
</dbReference>
<dbReference type="GO" id="GO:0046104">
    <property type="term" value="P:thymidine metabolic process"/>
    <property type="evidence" value="ECO:0007669"/>
    <property type="project" value="TreeGrafter"/>
</dbReference>
<dbReference type="HAMAP" id="MF_00124">
    <property type="entry name" value="Thymidine_kinase"/>
    <property type="match status" value="1"/>
</dbReference>
<evidence type="ECO:0000256" key="12">
    <source>
        <dbReference type="RuleBase" id="RU000544"/>
    </source>
</evidence>
<evidence type="ECO:0000256" key="6">
    <source>
        <dbReference type="ARBA" id="ARBA00022741"/>
    </source>
</evidence>
<feature type="binding site" evidence="9">
    <location>
        <position position="149"/>
    </location>
    <ligand>
        <name>Zn(2+)</name>
        <dbReference type="ChEBI" id="CHEBI:29105"/>
    </ligand>
</feature>
<dbReference type="InterPro" id="IPR027417">
    <property type="entry name" value="P-loop_NTPase"/>
</dbReference>
<comment type="similarity">
    <text evidence="1 9 13">Belongs to the thymidine kinase family.</text>
</comment>
<dbReference type="Proteomes" id="UP000753961">
    <property type="component" value="Unassembled WGS sequence"/>
</dbReference>
<dbReference type="Gene3D" id="3.30.60.20">
    <property type="match status" value="1"/>
</dbReference>
<dbReference type="InterPro" id="IPR020633">
    <property type="entry name" value="Thymidine_kinase_CS"/>
</dbReference>
<keyword evidence="8 9" id="KW-0067">ATP-binding</keyword>
<accession>A0A953LB53</accession>
<evidence type="ECO:0000256" key="3">
    <source>
        <dbReference type="ARBA" id="ARBA00022490"/>
    </source>
</evidence>
<feature type="binding site" evidence="9">
    <location>
        <begin position="20"/>
        <end position="27"/>
    </location>
    <ligand>
        <name>ATP</name>
        <dbReference type="ChEBI" id="CHEBI:30616"/>
    </ligand>
</feature>
<organism evidence="14 15">
    <name type="scientific">Membranihabitans marinus</name>
    <dbReference type="NCBI Taxonomy" id="1227546"/>
    <lineage>
        <taxon>Bacteria</taxon>
        <taxon>Pseudomonadati</taxon>
        <taxon>Bacteroidota</taxon>
        <taxon>Saprospiria</taxon>
        <taxon>Saprospirales</taxon>
        <taxon>Saprospiraceae</taxon>
        <taxon>Membranihabitans</taxon>
    </lineage>
</organism>
<feature type="binding site" evidence="9">
    <location>
        <position position="184"/>
    </location>
    <ligand>
        <name>Zn(2+)</name>
        <dbReference type="ChEBI" id="CHEBI:29105"/>
    </ligand>
</feature>
<feature type="binding site" evidence="9">
    <location>
        <position position="181"/>
    </location>
    <ligand>
        <name>Zn(2+)</name>
        <dbReference type="ChEBI" id="CHEBI:29105"/>
    </ligand>
</feature>
<evidence type="ECO:0000256" key="11">
    <source>
        <dbReference type="PIRSR" id="PIRSR035805-2"/>
    </source>
</evidence>
<evidence type="ECO:0000256" key="7">
    <source>
        <dbReference type="ARBA" id="ARBA00022777"/>
    </source>
</evidence>
<proteinExistence type="inferred from homology"/>